<dbReference type="AlphaFoldDB" id="F5YL48"/>
<protein>
    <submittedName>
        <fullName evidence="1">Uncharacterized protein</fullName>
    </submittedName>
</protein>
<proteinExistence type="predicted"/>
<dbReference type="STRING" id="545694.TREPR_1883"/>
<reference evidence="1 2" key="2">
    <citation type="journal article" date="2011" name="ISME J.">
        <title>RNA-seq reveals cooperative metabolic interactions between two termite-gut spirochete species in co-culture.</title>
        <authorList>
            <person name="Rosenthal A.Z."/>
            <person name="Matson E.G."/>
            <person name="Eldar A."/>
            <person name="Leadbetter J.R."/>
        </authorList>
    </citation>
    <scope>NUCLEOTIDE SEQUENCE [LARGE SCALE GENOMIC DNA]</scope>
    <source>
        <strain evidence="2">ATCC BAA-887 / DSM 12427 / ZAS-2</strain>
    </source>
</reference>
<name>F5YL48_TREPZ</name>
<dbReference type="Proteomes" id="UP000009223">
    <property type="component" value="Chromosome"/>
</dbReference>
<gene>
    <name evidence="1" type="ordered locus">TREPR_1883</name>
</gene>
<evidence type="ECO:0000313" key="2">
    <source>
        <dbReference type="Proteomes" id="UP000009223"/>
    </source>
</evidence>
<dbReference type="HOGENOM" id="CLU_979838_0_0_12"/>
<dbReference type="RefSeq" id="WP_015708260.1">
    <property type="nucleotide sequence ID" value="NC_015578.1"/>
</dbReference>
<evidence type="ECO:0000313" key="1">
    <source>
        <dbReference type="EMBL" id="AEF85156.1"/>
    </source>
</evidence>
<dbReference type="KEGG" id="tpi:TREPR_1883"/>
<accession>F5YL48</accession>
<sequence length="270" mass="31068">MKEILSQEEIDQLLVAINPEPIDPDRLAITTGNGFVNIENLDDLSQYLMDRKTPEKTYGLFNHDITTISFYDNKNGEKILADIEQKNKEQGMGNRKIPGTKIKLINYSYCPKCNAVYSMQDLTDYYAHPKPDPQFKNLAEQYRQDTRICCHECGAYFLPTLIISDGTPKNEIQHLCRVQTIQGIEGFYKEVFKENVLTRNKKNFIEYGNTRNIWNDILLEELTPKPTLIGNLIQYSPANCIINLVDGTNVKKGDLLYGGWSGSDYEDYWK</sequence>
<keyword evidence="2" id="KW-1185">Reference proteome</keyword>
<dbReference type="EMBL" id="CP001843">
    <property type="protein sequence ID" value="AEF85156.1"/>
    <property type="molecule type" value="Genomic_DNA"/>
</dbReference>
<reference evidence="2" key="1">
    <citation type="submission" date="2009-12" db="EMBL/GenBank/DDBJ databases">
        <title>Complete sequence of Treponema primitia strain ZAS-2.</title>
        <authorList>
            <person name="Tetu S.G."/>
            <person name="Matson E."/>
            <person name="Ren Q."/>
            <person name="Seshadri R."/>
            <person name="Elbourne L."/>
            <person name="Hassan K.A."/>
            <person name="Durkin A."/>
            <person name="Radune D."/>
            <person name="Mohamoud Y."/>
            <person name="Shay R."/>
            <person name="Jin S."/>
            <person name="Zhang X."/>
            <person name="Lucey K."/>
            <person name="Ballor N.R."/>
            <person name="Ottesen E."/>
            <person name="Rosenthal R."/>
            <person name="Allen A."/>
            <person name="Leadbetter J.R."/>
            <person name="Paulsen I.T."/>
        </authorList>
    </citation>
    <scope>NUCLEOTIDE SEQUENCE [LARGE SCALE GENOMIC DNA]</scope>
    <source>
        <strain evidence="2">ATCC BAA-887 / DSM 12427 / ZAS-2</strain>
    </source>
</reference>
<organism evidence="1 2">
    <name type="scientific">Treponema primitia (strain ATCC BAA-887 / DSM 12427 / ZAS-2)</name>
    <dbReference type="NCBI Taxonomy" id="545694"/>
    <lineage>
        <taxon>Bacteria</taxon>
        <taxon>Pseudomonadati</taxon>
        <taxon>Spirochaetota</taxon>
        <taxon>Spirochaetia</taxon>
        <taxon>Spirochaetales</taxon>
        <taxon>Treponemataceae</taxon>
        <taxon>Treponema</taxon>
    </lineage>
</organism>